<sequence length="192" mass="22249">MDAKQLDKQRKNEEKANIFRDSKRRVVYPINYTDQAYVLSQDNIGRVLFYDTRIVFALLPIALIFGLFGKYLIPAVILGLVLYSAIYIYFNKFFFPTLRVIKLKPDDYAYTVSLTVLKMKRQERLIRALMGLIILILIVNFVIVSYTQGDQDMLNLVSSSVSIFLTALLLAFELKDIFKISKLIKEKKKETA</sequence>
<dbReference type="AlphaFoldDB" id="A0A0X8GZR7"/>
<evidence type="ECO:0000256" key="1">
    <source>
        <dbReference type="SAM" id="Phobius"/>
    </source>
</evidence>
<dbReference type="KEGG" id="erl:AOC36_05455"/>
<keyword evidence="1" id="KW-0812">Transmembrane</keyword>
<dbReference type="STRING" id="1514105.AOC36_05455"/>
<keyword evidence="3" id="KW-1185">Reference proteome</keyword>
<gene>
    <name evidence="2" type="ORF">AOC36_05455</name>
</gene>
<evidence type="ECO:0000313" key="2">
    <source>
        <dbReference type="EMBL" id="AMC93445.1"/>
    </source>
</evidence>
<reference evidence="2 3" key="1">
    <citation type="submission" date="2015-10" db="EMBL/GenBank/DDBJ databases">
        <title>Erysipelothrix larvae sp. LV19 isolated from the larval gut of the rhinoceros beetle, Trypoxylus dichotomus.</title>
        <authorList>
            <person name="Lim S."/>
            <person name="Kim B.-C."/>
        </authorList>
    </citation>
    <scope>NUCLEOTIDE SEQUENCE [LARGE SCALE GENOMIC DNA]</scope>
    <source>
        <strain evidence="2 3">LV19</strain>
    </source>
</reference>
<feature type="transmembrane region" description="Helical" evidence="1">
    <location>
        <begin position="71"/>
        <end position="90"/>
    </location>
</feature>
<feature type="transmembrane region" description="Helical" evidence="1">
    <location>
        <begin position="153"/>
        <end position="172"/>
    </location>
</feature>
<evidence type="ECO:0000313" key="3">
    <source>
        <dbReference type="Proteomes" id="UP000063781"/>
    </source>
</evidence>
<proteinExistence type="predicted"/>
<name>A0A0X8GZR7_9FIRM</name>
<organism evidence="2 3">
    <name type="scientific">Erysipelothrix larvae</name>
    <dbReference type="NCBI Taxonomy" id="1514105"/>
    <lineage>
        <taxon>Bacteria</taxon>
        <taxon>Bacillati</taxon>
        <taxon>Bacillota</taxon>
        <taxon>Erysipelotrichia</taxon>
        <taxon>Erysipelotrichales</taxon>
        <taxon>Erysipelotrichaceae</taxon>
        <taxon>Erysipelothrix</taxon>
    </lineage>
</organism>
<dbReference type="Proteomes" id="UP000063781">
    <property type="component" value="Chromosome"/>
</dbReference>
<feature type="transmembrane region" description="Helical" evidence="1">
    <location>
        <begin position="47"/>
        <end position="65"/>
    </location>
</feature>
<protein>
    <submittedName>
        <fullName evidence="2">Uncharacterized protein</fullName>
    </submittedName>
</protein>
<dbReference type="EMBL" id="CP013213">
    <property type="protein sequence ID" value="AMC93445.1"/>
    <property type="molecule type" value="Genomic_DNA"/>
</dbReference>
<accession>A0A0X8GZR7</accession>
<feature type="transmembrane region" description="Helical" evidence="1">
    <location>
        <begin position="128"/>
        <end position="147"/>
    </location>
</feature>
<dbReference type="OrthoDB" id="1984696at2"/>
<dbReference type="RefSeq" id="WP_067632241.1">
    <property type="nucleotide sequence ID" value="NZ_CP013213.1"/>
</dbReference>
<keyword evidence="1" id="KW-1133">Transmembrane helix</keyword>
<keyword evidence="1" id="KW-0472">Membrane</keyword>